<feature type="domain" description="BED-type" evidence="8">
    <location>
        <begin position="6"/>
        <end position="65"/>
    </location>
</feature>
<feature type="compositionally biased region" description="Low complexity" evidence="7">
    <location>
        <begin position="262"/>
        <end position="274"/>
    </location>
</feature>
<dbReference type="Gramene" id="Pp3c22_1400V3.6">
    <property type="protein sequence ID" value="Pp3c22_1400V3.6"/>
    <property type="gene ID" value="Pp3c22_1400"/>
</dbReference>
<keyword evidence="4" id="KW-0862">Zinc</keyword>
<dbReference type="EnsemblPlants" id="Pp3c22_1400V3.1">
    <property type="protein sequence ID" value="Pp3c22_1400V3.1"/>
    <property type="gene ID" value="Pp3c22_1400"/>
</dbReference>
<dbReference type="Proteomes" id="UP000006727">
    <property type="component" value="Chromosome 22"/>
</dbReference>
<dbReference type="GO" id="GO:0005634">
    <property type="term" value="C:nucleus"/>
    <property type="evidence" value="ECO:0000318"/>
    <property type="project" value="GO_Central"/>
</dbReference>
<evidence type="ECO:0000259" key="8">
    <source>
        <dbReference type="PROSITE" id="PS50808"/>
    </source>
</evidence>
<dbReference type="OrthoDB" id="1306014at2759"/>
<evidence type="ECO:0000256" key="1">
    <source>
        <dbReference type="ARBA" id="ARBA00004123"/>
    </source>
</evidence>
<reference evidence="9 11" key="2">
    <citation type="journal article" date="2018" name="Plant J.">
        <title>The Physcomitrella patens chromosome-scale assembly reveals moss genome structure and evolution.</title>
        <authorList>
            <person name="Lang D."/>
            <person name="Ullrich K.K."/>
            <person name="Murat F."/>
            <person name="Fuchs J."/>
            <person name="Jenkins J."/>
            <person name="Haas F.B."/>
            <person name="Piednoel M."/>
            <person name="Gundlach H."/>
            <person name="Van Bel M."/>
            <person name="Meyberg R."/>
            <person name="Vives C."/>
            <person name="Morata J."/>
            <person name="Symeonidi A."/>
            <person name="Hiss M."/>
            <person name="Muchero W."/>
            <person name="Kamisugi Y."/>
            <person name="Saleh O."/>
            <person name="Blanc G."/>
            <person name="Decker E.L."/>
            <person name="van Gessel N."/>
            <person name="Grimwood J."/>
            <person name="Hayes R.D."/>
            <person name="Graham S.W."/>
            <person name="Gunter L.E."/>
            <person name="McDaniel S.F."/>
            <person name="Hoernstein S.N.W."/>
            <person name="Larsson A."/>
            <person name="Li F.W."/>
            <person name="Perroud P.F."/>
            <person name="Phillips J."/>
            <person name="Ranjan P."/>
            <person name="Rokshar D.S."/>
            <person name="Rothfels C.J."/>
            <person name="Schneider L."/>
            <person name="Shu S."/>
            <person name="Stevenson D.W."/>
            <person name="Thummler F."/>
            <person name="Tillich M."/>
            <person name="Villarreal Aguilar J.C."/>
            <person name="Widiez T."/>
            <person name="Wong G.K."/>
            <person name="Wymore A."/>
            <person name="Zhang Y."/>
            <person name="Zimmer A.D."/>
            <person name="Quatrano R.S."/>
            <person name="Mayer K.F.X."/>
            <person name="Goodstein D."/>
            <person name="Casacuberta J.M."/>
            <person name="Vandepoele K."/>
            <person name="Reski R."/>
            <person name="Cuming A.C."/>
            <person name="Tuskan G.A."/>
            <person name="Maumus F."/>
            <person name="Salse J."/>
            <person name="Schmutz J."/>
            <person name="Rensing S.A."/>
        </authorList>
    </citation>
    <scope>NUCLEOTIDE SEQUENCE [LARGE SCALE GENOMIC DNA]</scope>
    <source>
        <strain evidence="10 11">cv. Gransden 2004</strain>
    </source>
</reference>
<dbReference type="PaxDb" id="3218-PP1S162_133V6.1"/>
<evidence type="ECO:0000256" key="5">
    <source>
        <dbReference type="ARBA" id="ARBA00023242"/>
    </source>
</evidence>
<evidence type="ECO:0000313" key="9">
    <source>
        <dbReference type="EMBL" id="PNR30246.1"/>
    </source>
</evidence>
<dbReference type="InterPro" id="IPR003656">
    <property type="entry name" value="Znf_BED"/>
</dbReference>
<dbReference type="PROSITE" id="PS00028">
    <property type="entry name" value="ZINC_FINGER_C2H2_1"/>
    <property type="match status" value="1"/>
</dbReference>
<dbReference type="EMBL" id="ABEU02000022">
    <property type="protein sequence ID" value="PNR30246.1"/>
    <property type="molecule type" value="Genomic_DNA"/>
</dbReference>
<dbReference type="GO" id="GO:0003677">
    <property type="term" value="F:DNA binding"/>
    <property type="evidence" value="ECO:0000318"/>
    <property type="project" value="GO_Central"/>
</dbReference>
<protein>
    <recommendedName>
        <fullName evidence="8">BED-type domain-containing protein</fullName>
    </recommendedName>
</protein>
<sequence>MGKKKKKTYKVWCFYCEREFEDEKILIQHQKAKHFKCHVCHKKLSSASGMVIHVLQVHKESVSKIPNAKPEREALTDLEIYGMEGIPAEILAAHDGDYDEDENPSKVARVEVPPLLPFVGGGLMGSNAIGMAPQPMYTAMQPMYRPSPGLGPRPPPNWQPQPPPPQGWNGPPLPGQPGPPRMPQPPQPLFPIQGQRPPTPSQPPSQPLFPIRPPLPPGSSLAPPRPLFPVTQPPNGPPPPPPPSAPPLSPAGSLVKPPQPSPGSNQSSINGSPGIAPPLPSPGASSGMNMGPGSNARLPPPPYGALSGPPPPPPCSHMYSSGPNTGGPSIGPPPVISNKPPGVAGGTNEVYLVWDDEFFSMEERRLSLQKYQVHDETIQMSSVDAAIDKRILEGRLAGRMSFHV</sequence>
<organism evidence="9">
    <name type="scientific">Physcomitrium patens</name>
    <name type="common">Spreading-leaved earth moss</name>
    <name type="synonym">Physcomitrella patens</name>
    <dbReference type="NCBI Taxonomy" id="3218"/>
    <lineage>
        <taxon>Eukaryota</taxon>
        <taxon>Viridiplantae</taxon>
        <taxon>Streptophyta</taxon>
        <taxon>Embryophyta</taxon>
        <taxon>Bryophyta</taxon>
        <taxon>Bryophytina</taxon>
        <taxon>Bryopsida</taxon>
        <taxon>Funariidae</taxon>
        <taxon>Funariales</taxon>
        <taxon>Funariaceae</taxon>
        <taxon>Physcomitrium</taxon>
    </lineage>
</organism>
<dbReference type="EnsemblPlants" id="Pp3c22_1400V3.6">
    <property type="protein sequence ID" value="Pp3c22_1400V3.6"/>
    <property type="gene ID" value="Pp3c22_1400"/>
</dbReference>
<dbReference type="CDD" id="cd20908">
    <property type="entry name" value="SUF4-like"/>
    <property type="match status" value="1"/>
</dbReference>
<keyword evidence="5" id="KW-0539">Nucleus</keyword>
<dbReference type="GeneID" id="112275232"/>
<comment type="subcellular location">
    <subcellularLocation>
        <location evidence="1">Nucleus</location>
    </subcellularLocation>
</comment>
<dbReference type="GO" id="GO:0008270">
    <property type="term" value="F:zinc ion binding"/>
    <property type="evidence" value="ECO:0007669"/>
    <property type="project" value="UniProtKB-KW"/>
</dbReference>
<dbReference type="SMART" id="SM00355">
    <property type="entry name" value="ZnF_C2H2"/>
    <property type="match status" value="2"/>
</dbReference>
<dbReference type="OMA" id="KQVLRPW"/>
<evidence type="ECO:0000256" key="6">
    <source>
        <dbReference type="PROSITE-ProRule" id="PRU00027"/>
    </source>
</evidence>
<feature type="compositionally biased region" description="Pro residues" evidence="7">
    <location>
        <begin position="149"/>
        <end position="189"/>
    </location>
</feature>
<dbReference type="RefSeq" id="XP_024361181.1">
    <property type="nucleotide sequence ID" value="XM_024505413.2"/>
</dbReference>
<dbReference type="Gene3D" id="3.30.160.60">
    <property type="entry name" value="Classic Zinc Finger"/>
    <property type="match status" value="1"/>
</dbReference>
<dbReference type="PROSITE" id="PS50808">
    <property type="entry name" value="ZF_BED"/>
    <property type="match status" value="1"/>
</dbReference>
<feature type="compositionally biased region" description="Pro residues" evidence="7">
    <location>
        <begin position="197"/>
        <end position="249"/>
    </location>
</feature>
<evidence type="ECO:0000313" key="10">
    <source>
        <dbReference type="EnsemblPlants" id="Pp3c22_1400V3.1"/>
    </source>
</evidence>
<accession>A0A2K1ILU6</accession>
<dbReference type="GO" id="GO:0006355">
    <property type="term" value="P:regulation of DNA-templated transcription"/>
    <property type="evidence" value="ECO:0000318"/>
    <property type="project" value="GO_Central"/>
</dbReference>
<feature type="compositionally biased region" description="Pro residues" evidence="7">
    <location>
        <begin position="298"/>
        <end position="315"/>
    </location>
</feature>
<keyword evidence="3 6" id="KW-0863">Zinc-finger</keyword>
<feature type="region of interest" description="Disordered" evidence="7">
    <location>
        <begin position="142"/>
        <end position="335"/>
    </location>
</feature>
<evidence type="ECO:0000256" key="4">
    <source>
        <dbReference type="ARBA" id="ARBA00022833"/>
    </source>
</evidence>
<reference evidence="10" key="3">
    <citation type="submission" date="2020-12" db="UniProtKB">
        <authorList>
            <consortium name="EnsemblPlants"/>
        </authorList>
    </citation>
    <scope>IDENTIFICATION</scope>
</reference>
<dbReference type="InterPro" id="IPR013087">
    <property type="entry name" value="Znf_C2H2_type"/>
</dbReference>
<dbReference type="PANTHER" id="PTHR23215:SF0">
    <property type="entry name" value="BUB3-INTERACTING AND GLEBS MOTIF-CONTAINING PROTEIN ZNF207"/>
    <property type="match status" value="1"/>
</dbReference>
<evidence type="ECO:0000256" key="2">
    <source>
        <dbReference type="ARBA" id="ARBA00022723"/>
    </source>
</evidence>
<dbReference type="Gramene" id="Pp3c22_1400V3.1">
    <property type="protein sequence ID" value="Pp3c22_1400V3.1"/>
    <property type="gene ID" value="Pp3c22_1400"/>
</dbReference>
<evidence type="ECO:0000256" key="7">
    <source>
        <dbReference type="SAM" id="MobiDB-lite"/>
    </source>
</evidence>
<dbReference type="AlphaFoldDB" id="A0A2K1ILU6"/>
<name>A0A2K1ILU6_PHYPA</name>
<proteinExistence type="predicted"/>
<evidence type="ECO:0000256" key="3">
    <source>
        <dbReference type="ARBA" id="ARBA00022771"/>
    </source>
</evidence>
<gene>
    <name evidence="10" type="primary">LOC112275232</name>
    <name evidence="9" type="ORF">PHYPA_026562</name>
</gene>
<evidence type="ECO:0000313" key="11">
    <source>
        <dbReference type="Proteomes" id="UP000006727"/>
    </source>
</evidence>
<keyword evidence="2" id="KW-0479">Metal-binding</keyword>
<keyword evidence="11" id="KW-1185">Reference proteome</keyword>
<reference evidence="9 11" key="1">
    <citation type="journal article" date="2008" name="Science">
        <title>The Physcomitrella genome reveals evolutionary insights into the conquest of land by plants.</title>
        <authorList>
            <person name="Rensing S."/>
            <person name="Lang D."/>
            <person name="Zimmer A."/>
            <person name="Terry A."/>
            <person name="Salamov A."/>
            <person name="Shapiro H."/>
            <person name="Nishiyama T."/>
            <person name="Perroud P.-F."/>
            <person name="Lindquist E."/>
            <person name="Kamisugi Y."/>
            <person name="Tanahashi T."/>
            <person name="Sakakibara K."/>
            <person name="Fujita T."/>
            <person name="Oishi K."/>
            <person name="Shin-I T."/>
            <person name="Kuroki Y."/>
            <person name="Toyoda A."/>
            <person name="Suzuki Y."/>
            <person name="Hashimoto A."/>
            <person name="Yamaguchi K."/>
            <person name="Sugano A."/>
            <person name="Kohara Y."/>
            <person name="Fujiyama A."/>
            <person name="Anterola A."/>
            <person name="Aoki S."/>
            <person name="Ashton N."/>
            <person name="Barbazuk W.B."/>
            <person name="Barker E."/>
            <person name="Bennetzen J."/>
            <person name="Bezanilla M."/>
            <person name="Blankenship R."/>
            <person name="Cho S.H."/>
            <person name="Dutcher S."/>
            <person name="Estelle M."/>
            <person name="Fawcett J.A."/>
            <person name="Gundlach H."/>
            <person name="Hanada K."/>
            <person name="Heyl A."/>
            <person name="Hicks K.A."/>
            <person name="Hugh J."/>
            <person name="Lohr M."/>
            <person name="Mayer K."/>
            <person name="Melkozernov A."/>
            <person name="Murata T."/>
            <person name="Nelson D."/>
            <person name="Pils B."/>
            <person name="Prigge M."/>
            <person name="Reiss B."/>
            <person name="Renner T."/>
            <person name="Rombauts S."/>
            <person name="Rushton P."/>
            <person name="Sanderfoot A."/>
            <person name="Schween G."/>
            <person name="Shiu S.-H."/>
            <person name="Stueber K."/>
            <person name="Theodoulou F.L."/>
            <person name="Tu H."/>
            <person name="Van de Peer Y."/>
            <person name="Verrier P.J."/>
            <person name="Waters E."/>
            <person name="Wood A."/>
            <person name="Yang L."/>
            <person name="Cove D."/>
            <person name="Cuming A."/>
            <person name="Hasebe M."/>
            <person name="Lucas S."/>
            <person name="Mishler D.B."/>
            <person name="Reski R."/>
            <person name="Grigoriev I."/>
            <person name="Quatrano R.S."/>
            <person name="Boore J.L."/>
        </authorList>
    </citation>
    <scope>NUCLEOTIDE SEQUENCE [LARGE SCALE GENOMIC DNA]</scope>
    <source>
        <strain evidence="10 11">cv. Gransden 2004</strain>
    </source>
</reference>
<dbReference type="PANTHER" id="PTHR23215">
    <property type="entry name" value="ZINC FINGER PROTEIN 207"/>
    <property type="match status" value="1"/>
</dbReference>
<dbReference type="STRING" id="3218.A0A2K1ILU6"/>